<feature type="compositionally biased region" description="Acidic residues" evidence="1">
    <location>
        <begin position="140"/>
        <end position="169"/>
    </location>
</feature>
<proteinExistence type="predicted"/>
<evidence type="ECO:0000313" key="2">
    <source>
        <dbReference type="EMBL" id="KAK7535236.1"/>
    </source>
</evidence>
<feature type="compositionally biased region" description="Acidic residues" evidence="1">
    <location>
        <begin position="182"/>
        <end position="196"/>
    </location>
</feature>
<feature type="compositionally biased region" description="Basic and acidic residues" evidence="1">
    <location>
        <begin position="122"/>
        <end position="132"/>
    </location>
</feature>
<comment type="caution">
    <text evidence="2">The sequence shown here is derived from an EMBL/GenBank/DDBJ whole genome shotgun (WGS) entry which is preliminary data.</text>
</comment>
<feature type="compositionally biased region" description="Basic and acidic residues" evidence="1">
    <location>
        <begin position="170"/>
        <end position="181"/>
    </location>
</feature>
<organism evidence="2 3">
    <name type="scientific">Phyllosticta citribraziliensis</name>
    <dbReference type="NCBI Taxonomy" id="989973"/>
    <lineage>
        <taxon>Eukaryota</taxon>
        <taxon>Fungi</taxon>
        <taxon>Dikarya</taxon>
        <taxon>Ascomycota</taxon>
        <taxon>Pezizomycotina</taxon>
        <taxon>Dothideomycetes</taxon>
        <taxon>Dothideomycetes incertae sedis</taxon>
        <taxon>Botryosphaeriales</taxon>
        <taxon>Phyllostictaceae</taxon>
        <taxon>Phyllosticta</taxon>
    </lineage>
</organism>
<dbReference type="PANTHER" id="PTHR13585:SF19">
    <property type="entry name" value="ZINC FINGER CCCH DOMAIN-CONTAINING PROTEIN 13"/>
    <property type="match status" value="1"/>
</dbReference>
<evidence type="ECO:0000313" key="3">
    <source>
        <dbReference type="Proteomes" id="UP001360953"/>
    </source>
</evidence>
<evidence type="ECO:0000256" key="1">
    <source>
        <dbReference type="SAM" id="MobiDB-lite"/>
    </source>
</evidence>
<gene>
    <name evidence="2" type="ORF">J3D65DRAFT_669329</name>
</gene>
<reference evidence="2 3" key="1">
    <citation type="submission" date="2024-04" db="EMBL/GenBank/DDBJ databases">
        <title>Phyllosticta paracitricarpa is synonymous to the EU quarantine fungus P. citricarpa based on phylogenomic analyses.</title>
        <authorList>
            <consortium name="Lawrence Berkeley National Laboratory"/>
            <person name="Van ingen-buijs V.A."/>
            <person name="Van westerhoven A.C."/>
            <person name="Haridas S."/>
            <person name="Skiadas P."/>
            <person name="Martin F."/>
            <person name="Groenewald J.Z."/>
            <person name="Crous P.W."/>
            <person name="Seidl M.F."/>
        </authorList>
    </citation>
    <scope>NUCLEOTIDE SEQUENCE [LARGE SCALE GENOMIC DNA]</scope>
    <source>
        <strain evidence="2 3">CPC 17464</strain>
    </source>
</reference>
<keyword evidence="3" id="KW-1185">Reference proteome</keyword>
<feature type="compositionally biased region" description="Acidic residues" evidence="1">
    <location>
        <begin position="212"/>
        <end position="230"/>
    </location>
</feature>
<dbReference type="Proteomes" id="UP001360953">
    <property type="component" value="Unassembled WGS sequence"/>
</dbReference>
<dbReference type="GeneID" id="92036092"/>
<feature type="region of interest" description="Disordered" evidence="1">
    <location>
        <begin position="446"/>
        <end position="481"/>
    </location>
</feature>
<protein>
    <submittedName>
        <fullName evidence="2">Uncharacterized protein</fullName>
    </submittedName>
</protein>
<dbReference type="PANTHER" id="PTHR13585">
    <property type="entry name" value="CHASCON, ISOFORM D-RELATED"/>
    <property type="match status" value="1"/>
</dbReference>
<dbReference type="InterPro" id="IPR052824">
    <property type="entry name" value="m6A_RNA_Methylation_Regulator"/>
</dbReference>
<name>A0ABR1LJ43_9PEZI</name>
<accession>A0ABR1LJ43</accession>
<feature type="region of interest" description="Disordered" evidence="1">
    <location>
        <begin position="1"/>
        <end position="247"/>
    </location>
</feature>
<dbReference type="RefSeq" id="XP_066653961.1">
    <property type="nucleotide sequence ID" value="XM_066803186.1"/>
</dbReference>
<feature type="compositionally biased region" description="Polar residues" evidence="1">
    <location>
        <begin position="89"/>
        <end position="100"/>
    </location>
</feature>
<dbReference type="EMBL" id="JBBPEH010000008">
    <property type="protein sequence ID" value="KAK7535236.1"/>
    <property type="molecule type" value="Genomic_DNA"/>
</dbReference>
<sequence length="641" mass="73630">MVRTTRAAARRQEREEPDVYNASETDEPSAQLWGEASQERTPHTKKTPVDYLNSVLPSRPIPRDRAARSARPLPTRQERLLRRSHSRTGESTDSSRQPIRSTHKVRRVDHESPANGDEEHNESENEQIRTDENAQVVDLGQDDNNDNEEEEEEEADGGQDENDEGENLEPEEHQRREKGAEKEEEEEDEDDNEYEESNANRTNGRVEKAQEMEEDSEEEEENGPNEDSSEGEASNVGDDQPINDQNGLFGLKQKFHGILDRQAGMRKIKKCIKENGLEVESQTAKALKSRCAGLQKLIKDYHAAFDMYDEVDLGEVSSRTDMAEAVRKHTFQITKVLDNLDIEHPEKFLMQDLHAFIFPALVRGLYGTIDLFDHFFGRADGSMPAAHANHIAYFAGAIIKLGDRVRKSNRSPAAHLKLKQPVNNHLIAPLRAFHKELRGALQRLAAKEQREADRQEDRRRDELAAQRRAQQEQRLAEQQPRREDWRRLHVLRMKVEPDPRCWKHLRHVELPKHQDDEADKVMDNVDANGEPFDRIDAFDHRRGAAAHHQNGSAAKQLPVAQEIVGPDWTNDEGLVLMHALDVYGQRNFANPRYEVYARIIQEHCRLGGALRCFSVLEITEKARYFKRMLAGVDWVDRIPTF</sequence>